<comment type="function">
    <text evidence="4">Formation of pseudouridine at positions 38, 39 and 40 in the anticodon stem and loop of transfer RNAs.</text>
</comment>
<dbReference type="Gene3D" id="3.30.70.660">
    <property type="entry name" value="Pseudouridine synthase I, catalytic domain, C-terminal subdomain"/>
    <property type="match status" value="1"/>
</dbReference>
<dbReference type="CDD" id="cd02570">
    <property type="entry name" value="PseudoU_synth_EcTruA"/>
    <property type="match status" value="1"/>
</dbReference>
<gene>
    <name evidence="4 7" type="primary">truA</name>
    <name evidence="7" type="ORF">ISU02_22175</name>
</gene>
<dbReference type="PANTHER" id="PTHR11142:SF0">
    <property type="entry name" value="TRNA PSEUDOURIDINE SYNTHASE-LIKE 1"/>
    <property type="match status" value="1"/>
</dbReference>
<dbReference type="PANTHER" id="PTHR11142">
    <property type="entry name" value="PSEUDOURIDYLATE SYNTHASE"/>
    <property type="match status" value="1"/>
</dbReference>
<comment type="catalytic activity">
    <reaction evidence="4 5">
        <text>uridine(38/39/40) in tRNA = pseudouridine(38/39/40) in tRNA</text>
        <dbReference type="Rhea" id="RHEA:22376"/>
        <dbReference type="Rhea" id="RHEA-COMP:10085"/>
        <dbReference type="Rhea" id="RHEA-COMP:10087"/>
        <dbReference type="ChEBI" id="CHEBI:65314"/>
        <dbReference type="ChEBI" id="CHEBI:65315"/>
        <dbReference type="EC" id="5.4.99.12"/>
    </reaction>
</comment>
<evidence type="ECO:0000256" key="5">
    <source>
        <dbReference type="RuleBase" id="RU003792"/>
    </source>
</evidence>
<dbReference type="EMBL" id="JADKNH010000021">
    <property type="protein sequence ID" value="MBF4695814.1"/>
    <property type="molecule type" value="Genomic_DNA"/>
</dbReference>
<accession>A0ABR9ZZD3</accession>
<protein>
    <recommendedName>
        <fullName evidence="4">tRNA pseudouridine synthase A</fullName>
        <ecNumber evidence="4">5.4.99.12</ecNumber>
    </recommendedName>
    <alternativeName>
        <fullName evidence="4">tRNA pseudouridine(38-40) synthase</fullName>
    </alternativeName>
    <alternativeName>
        <fullName evidence="4">tRNA pseudouridylate synthase I</fullName>
    </alternativeName>
    <alternativeName>
        <fullName evidence="4">tRNA-uridine isomerase I</fullName>
    </alternativeName>
</protein>
<feature type="domain" description="Pseudouridine synthase I TruA alpha/beta" evidence="6">
    <location>
        <begin position="145"/>
        <end position="245"/>
    </location>
</feature>
<evidence type="ECO:0000256" key="3">
    <source>
        <dbReference type="ARBA" id="ARBA00023235"/>
    </source>
</evidence>
<comment type="similarity">
    <text evidence="1 4 5">Belongs to the tRNA pseudouridine synthase TruA family.</text>
</comment>
<dbReference type="InterPro" id="IPR020097">
    <property type="entry name" value="PsdUridine_synth_TruA_a/b_dom"/>
</dbReference>
<dbReference type="InterPro" id="IPR020095">
    <property type="entry name" value="PsdUridine_synth_TruA_C"/>
</dbReference>
<sequence length="250" mass="28066">MKNMLMVISYDGSAYRGWQRQSQDMSIQGTIESALEKLLNEAICIHGAGRTDAGVHSIKGQTASFNLKTHIAGDQLKYALNRALPSSIHIDKIVAVPDAFHARYDATGKTYQYIIDQSPEANPLRANYVHHLDKPLDFEAIKVAMTFFIGTHDFKTFMASGSKIKNTVRTINRFSLEKDRNEYIFTISGSGFLYNMIRIIMGSLIQVGYHKIKPDEMPAIIRSGDRSNAKYTAPASGLYLMNVDYGQRIF</sequence>
<dbReference type="GO" id="GO:0160147">
    <property type="term" value="F:tRNA pseudouridine(38-40) synthase activity"/>
    <property type="evidence" value="ECO:0007669"/>
    <property type="project" value="UniProtKB-EC"/>
</dbReference>
<dbReference type="Proteomes" id="UP000614200">
    <property type="component" value="Unassembled WGS sequence"/>
</dbReference>
<feature type="binding site" evidence="4">
    <location>
        <position position="111"/>
    </location>
    <ligand>
        <name>substrate</name>
    </ligand>
</feature>
<feature type="domain" description="Pseudouridine synthase I TruA alpha/beta" evidence="6">
    <location>
        <begin position="7"/>
        <end position="105"/>
    </location>
</feature>
<organism evidence="7 8">
    <name type="scientific">Fusibacter ferrireducens</name>
    <dbReference type="NCBI Taxonomy" id="2785058"/>
    <lineage>
        <taxon>Bacteria</taxon>
        <taxon>Bacillati</taxon>
        <taxon>Bacillota</taxon>
        <taxon>Clostridia</taxon>
        <taxon>Eubacteriales</taxon>
        <taxon>Eubacteriales Family XII. Incertae Sedis</taxon>
        <taxon>Fusibacter</taxon>
    </lineage>
</organism>
<dbReference type="PIRSF" id="PIRSF001430">
    <property type="entry name" value="tRNA_psdUrid_synth"/>
    <property type="match status" value="1"/>
</dbReference>
<keyword evidence="3 4" id="KW-0413">Isomerase</keyword>
<proteinExistence type="inferred from homology"/>
<comment type="caution">
    <text evidence="4">Lacks conserved residue(s) required for the propagation of feature annotation.</text>
</comment>
<dbReference type="Pfam" id="PF01416">
    <property type="entry name" value="PseudoU_synth_1"/>
    <property type="match status" value="2"/>
</dbReference>
<dbReference type="EC" id="5.4.99.12" evidence="4"/>
<dbReference type="InterPro" id="IPR001406">
    <property type="entry name" value="PsdUridine_synth_TruA"/>
</dbReference>
<comment type="caution">
    <text evidence="7">The sequence shown here is derived from an EMBL/GenBank/DDBJ whole genome shotgun (WGS) entry which is preliminary data.</text>
</comment>
<reference evidence="7 8" key="1">
    <citation type="submission" date="2020-11" db="EMBL/GenBank/DDBJ databases">
        <title>Fusibacter basophilias sp. nov.</title>
        <authorList>
            <person name="Qiu D."/>
        </authorList>
    </citation>
    <scope>NUCLEOTIDE SEQUENCE [LARGE SCALE GENOMIC DNA]</scope>
    <source>
        <strain evidence="7 8">Q10-2</strain>
    </source>
</reference>
<dbReference type="HAMAP" id="MF_00171">
    <property type="entry name" value="TruA"/>
    <property type="match status" value="1"/>
</dbReference>
<dbReference type="SUPFAM" id="SSF55120">
    <property type="entry name" value="Pseudouridine synthase"/>
    <property type="match status" value="1"/>
</dbReference>
<evidence type="ECO:0000259" key="6">
    <source>
        <dbReference type="Pfam" id="PF01416"/>
    </source>
</evidence>
<dbReference type="InterPro" id="IPR020103">
    <property type="entry name" value="PsdUridine_synth_cat_dom_sf"/>
</dbReference>
<evidence type="ECO:0000313" key="8">
    <source>
        <dbReference type="Proteomes" id="UP000614200"/>
    </source>
</evidence>
<feature type="active site" description="Nucleophile" evidence="4">
    <location>
        <position position="52"/>
    </location>
</feature>
<comment type="subunit">
    <text evidence="4">Homodimer.</text>
</comment>
<evidence type="ECO:0000256" key="2">
    <source>
        <dbReference type="ARBA" id="ARBA00022694"/>
    </source>
</evidence>
<keyword evidence="2 4" id="KW-0819">tRNA processing</keyword>
<evidence type="ECO:0000256" key="1">
    <source>
        <dbReference type="ARBA" id="ARBA00009375"/>
    </source>
</evidence>
<dbReference type="InterPro" id="IPR020094">
    <property type="entry name" value="TruA/RsuA/RluB/E/F_N"/>
</dbReference>
<dbReference type="Gene3D" id="3.30.70.580">
    <property type="entry name" value="Pseudouridine synthase I, catalytic domain, N-terminal subdomain"/>
    <property type="match status" value="1"/>
</dbReference>
<evidence type="ECO:0000256" key="4">
    <source>
        <dbReference type="HAMAP-Rule" id="MF_00171"/>
    </source>
</evidence>
<evidence type="ECO:0000313" key="7">
    <source>
        <dbReference type="EMBL" id="MBF4695814.1"/>
    </source>
</evidence>
<dbReference type="NCBIfam" id="TIGR00071">
    <property type="entry name" value="hisT_truA"/>
    <property type="match status" value="1"/>
</dbReference>
<name>A0ABR9ZZD3_9FIRM</name>
<keyword evidence="8" id="KW-1185">Reference proteome</keyword>